<dbReference type="Proteomes" id="UP001596410">
    <property type="component" value="Unassembled WGS sequence"/>
</dbReference>
<dbReference type="SUPFAM" id="SSF56601">
    <property type="entry name" value="beta-lactamase/transpeptidase-like"/>
    <property type="match status" value="1"/>
</dbReference>
<name>A0ABW2EGP9_9BACI</name>
<comment type="similarity">
    <text evidence="3">Belongs to the transpeptidase family.</text>
</comment>
<keyword evidence="5" id="KW-0472">Membrane</keyword>
<feature type="region of interest" description="Disordered" evidence="7">
    <location>
        <begin position="388"/>
        <end position="417"/>
    </location>
</feature>
<reference evidence="13" key="1">
    <citation type="journal article" date="2019" name="Int. J. Syst. Evol. Microbiol.">
        <title>The Global Catalogue of Microorganisms (GCM) 10K type strain sequencing project: providing services to taxonomists for standard genome sequencing and annotation.</title>
        <authorList>
            <consortium name="The Broad Institute Genomics Platform"/>
            <consortium name="The Broad Institute Genome Sequencing Center for Infectious Disease"/>
            <person name="Wu L."/>
            <person name="Ma J."/>
        </authorList>
    </citation>
    <scope>NUCLEOTIDE SEQUENCE [LARGE SCALE GENOMIC DNA]</scope>
    <source>
        <strain evidence="13">CGMCC 4.1621</strain>
    </source>
</reference>
<dbReference type="EC" id="3.4.16.4" evidence="4"/>
<evidence type="ECO:0000256" key="5">
    <source>
        <dbReference type="ARBA" id="ARBA00023136"/>
    </source>
</evidence>
<feature type="chain" id="PRO_5045142750" description="serine-type D-Ala-D-Ala carboxypeptidase" evidence="8">
    <location>
        <begin position="18"/>
        <end position="672"/>
    </location>
</feature>
<feature type="domain" description="Penicillin-binding protein dimerisation" evidence="10">
    <location>
        <begin position="155"/>
        <end position="320"/>
    </location>
</feature>
<proteinExistence type="inferred from homology"/>
<dbReference type="InterPro" id="IPR005311">
    <property type="entry name" value="PBP_dimer"/>
</dbReference>
<evidence type="ECO:0000256" key="6">
    <source>
        <dbReference type="ARBA" id="ARBA00034000"/>
    </source>
</evidence>
<gene>
    <name evidence="12" type="ORF">ACFQIC_05975</name>
</gene>
<evidence type="ECO:0000313" key="13">
    <source>
        <dbReference type="Proteomes" id="UP001596410"/>
    </source>
</evidence>
<comment type="pathway">
    <text evidence="2">Cell wall biogenesis; peptidoglycan biosynthesis.</text>
</comment>
<dbReference type="InterPro" id="IPR050515">
    <property type="entry name" value="Beta-lactam/transpept"/>
</dbReference>
<feature type="compositionally biased region" description="Basic and acidic residues" evidence="7">
    <location>
        <begin position="388"/>
        <end position="401"/>
    </location>
</feature>
<dbReference type="PANTHER" id="PTHR30627">
    <property type="entry name" value="PEPTIDOGLYCAN D,D-TRANSPEPTIDASE"/>
    <property type="match status" value="1"/>
</dbReference>
<evidence type="ECO:0000256" key="2">
    <source>
        <dbReference type="ARBA" id="ARBA00004752"/>
    </source>
</evidence>
<dbReference type="InterPro" id="IPR007887">
    <property type="entry name" value="MecA_N"/>
</dbReference>
<sequence length="672" mass="74360">MKQLMMFIFLSAFIVLVGCSDQPRPETTVEAYMEAWESEEFTNMYNLLSESSQNVITQEEFEKRYTAIYDGISMANLAVTYNLPDEKKDYDEEDSPSYDYEVSMETLAGDLNFSHTAELVFEDNDEGGEWAILWDSSMIFSGMEEGDTIRAQPLAAERGEILDENGQALAENGVVQQVGLVPDWMEDDKEEVKKELADILGLSIEYINEKMEQSWVKASSFVPLSSIANDDEERIEKIKKLNGTKFQQKSARIYPLGESAAHLTGYVDAITAEQLEEKSGEGYTATDQLGQTGLERILENDLKGEAGGKVAILDEADNEKEVLAEKEPRDGKDVTLTINSDIQQAIYSEMDGDAGSSAAINPSTGQVKALVSSPAYDPNEFVLGMNSERRSELQEDPERPLLNKFTSNSSPGSTFKPITAAIGLETGDIDPSEEMSIPDKTFTKKGWGDYSVTRVDSANVDQSVNLRDALVRSDNIYFARSILSIGDGKFLQKAKDFGFSEEIPFPYPISSSQIINEGEFGDHEVLLADTGYGQGQVQMSTLHLAIAYTPFITDGDLLQPTLYKDEEPGQLWQDDVISEGTAVTIRENLKAVVEDSEGSGYEPPLEGINLAGKTGTAELKQSLEDENGQENGWFIAWDTDQKDLLVSMTIEDVDEGSSYVVPKVKNVFDQLR</sequence>
<dbReference type="RefSeq" id="WP_204708003.1">
    <property type="nucleotide sequence ID" value="NZ_JBHSZV010000013.1"/>
</dbReference>
<dbReference type="Gene3D" id="3.40.710.10">
    <property type="entry name" value="DD-peptidase/beta-lactamase superfamily"/>
    <property type="match status" value="1"/>
</dbReference>
<dbReference type="Pfam" id="PF05223">
    <property type="entry name" value="MecA_N"/>
    <property type="match status" value="1"/>
</dbReference>
<feature type="domain" description="Penicillin-binding protein transpeptidase" evidence="9">
    <location>
        <begin position="357"/>
        <end position="668"/>
    </location>
</feature>
<evidence type="ECO:0000313" key="12">
    <source>
        <dbReference type="EMBL" id="MFC7061407.1"/>
    </source>
</evidence>
<dbReference type="Gene3D" id="3.90.1310.10">
    <property type="entry name" value="Penicillin-binding protein 2a (Domain 2)"/>
    <property type="match status" value="1"/>
</dbReference>
<comment type="caution">
    <text evidence="12">The sequence shown here is derived from an EMBL/GenBank/DDBJ whole genome shotgun (WGS) entry which is preliminary data.</text>
</comment>
<comment type="subcellular location">
    <subcellularLocation>
        <location evidence="1">Membrane</location>
    </subcellularLocation>
</comment>
<dbReference type="PROSITE" id="PS51257">
    <property type="entry name" value="PROKAR_LIPOPROTEIN"/>
    <property type="match status" value="1"/>
</dbReference>
<evidence type="ECO:0000259" key="11">
    <source>
        <dbReference type="Pfam" id="PF05223"/>
    </source>
</evidence>
<feature type="signal peptide" evidence="8">
    <location>
        <begin position="1"/>
        <end position="17"/>
    </location>
</feature>
<dbReference type="Gene3D" id="3.10.450.100">
    <property type="entry name" value="NTF2-like, domain 1"/>
    <property type="match status" value="1"/>
</dbReference>
<dbReference type="PANTHER" id="PTHR30627:SF25">
    <property type="entry name" value="PENICILLIN-BINDING PROTEIN 3"/>
    <property type="match status" value="1"/>
</dbReference>
<keyword evidence="13" id="KW-1185">Reference proteome</keyword>
<evidence type="ECO:0000256" key="4">
    <source>
        <dbReference type="ARBA" id="ARBA00012448"/>
    </source>
</evidence>
<evidence type="ECO:0000256" key="7">
    <source>
        <dbReference type="SAM" id="MobiDB-lite"/>
    </source>
</evidence>
<evidence type="ECO:0000256" key="8">
    <source>
        <dbReference type="SAM" id="SignalP"/>
    </source>
</evidence>
<comment type="catalytic activity">
    <reaction evidence="6">
        <text>Preferential cleavage: (Ac)2-L-Lys-D-Ala-|-D-Ala. Also transpeptidation of peptidyl-alanyl moieties that are N-acyl substituents of D-alanine.</text>
        <dbReference type="EC" id="3.4.16.4"/>
    </reaction>
</comment>
<accession>A0ABW2EGP9</accession>
<dbReference type="Gene3D" id="3.30.1390.30">
    <property type="entry name" value="Penicillin-binding protein 2a, domain 3"/>
    <property type="match status" value="1"/>
</dbReference>
<protein>
    <recommendedName>
        <fullName evidence="4">serine-type D-Ala-D-Ala carboxypeptidase</fullName>
        <ecNumber evidence="4">3.4.16.4</ecNumber>
    </recommendedName>
</protein>
<dbReference type="InterPro" id="IPR036138">
    <property type="entry name" value="PBP_dimer_sf"/>
</dbReference>
<organism evidence="12 13">
    <name type="scientific">Halobacillus seohaensis</name>
    <dbReference type="NCBI Taxonomy" id="447421"/>
    <lineage>
        <taxon>Bacteria</taxon>
        <taxon>Bacillati</taxon>
        <taxon>Bacillota</taxon>
        <taxon>Bacilli</taxon>
        <taxon>Bacillales</taxon>
        <taxon>Bacillaceae</taxon>
        <taxon>Halobacillus</taxon>
    </lineage>
</organism>
<evidence type="ECO:0000256" key="1">
    <source>
        <dbReference type="ARBA" id="ARBA00004370"/>
    </source>
</evidence>
<dbReference type="InterPro" id="IPR032710">
    <property type="entry name" value="NTF2-like_dom_sf"/>
</dbReference>
<feature type="compositionally biased region" description="Polar residues" evidence="7">
    <location>
        <begin position="404"/>
        <end position="413"/>
    </location>
</feature>
<dbReference type="InterPro" id="IPR012338">
    <property type="entry name" value="Beta-lactam/transpept-like"/>
</dbReference>
<keyword evidence="8" id="KW-0732">Signal</keyword>
<evidence type="ECO:0000259" key="9">
    <source>
        <dbReference type="Pfam" id="PF00905"/>
    </source>
</evidence>
<dbReference type="Pfam" id="PF03717">
    <property type="entry name" value="PBP_dimer"/>
    <property type="match status" value="1"/>
</dbReference>
<dbReference type="SUPFAM" id="SSF56519">
    <property type="entry name" value="Penicillin binding protein dimerisation domain"/>
    <property type="match status" value="1"/>
</dbReference>
<dbReference type="SUPFAM" id="SSF54427">
    <property type="entry name" value="NTF2-like"/>
    <property type="match status" value="1"/>
</dbReference>
<feature type="domain" description="NTF2-like N-terminal transpeptidase" evidence="11">
    <location>
        <begin position="25"/>
        <end position="147"/>
    </location>
</feature>
<dbReference type="Pfam" id="PF00905">
    <property type="entry name" value="Transpeptidase"/>
    <property type="match status" value="1"/>
</dbReference>
<evidence type="ECO:0000259" key="10">
    <source>
        <dbReference type="Pfam" id="PF03717"/>
    </source>
</evidence>
<evidence type="ECO:0000256" key="3">
    <source>
        <dbReference type="ARBA" id="ARBA00007171"/>
    </source>
</evidence>
<dbReference type="EMBL" id="JBHSZV010000013">
    <property type="protein sequence ID" value="MFC7061407.1"/>
    <property type="molecule type" value="Genomic_DNA"/>
</dbReference>
<dbReference type="InterPro" id="IPR001460">
    <property type="entry name" value="PCN-bd_Tpept"/>
</dbReference>